<protein>
    <submittedName>
        <fullName evidence="1">Uncharacterized protein</fullName>
    </submittedName>
</protein>
<dbReference type="EMBL" id="KK914353">
    <property type="protein sequence ID" value="KDP39074.1"/>
    <property type="molecule type" value="Genomic_DNA"/>
</dbReference>
<sequence>MRTVVDDSFEESGWTMYLEDFFAKDNKNNNDNDVNLDHQNCCFSFDDYETSSSLVSDAASLALKKNPDNCKYNCEQESVGLSLSIANKCYSKLSFKKRKSKGIANNSLVDDDALEDTASSPVNSPKVYDMMNQFNKSTKQRHNNMDISLSQAKGIISGIADDESRSDHLGFIGRERESTELRKRGLCLVPLSMVRDSKINLT</sequence>
<name>A0A067L4Q9_JATCU</name>
<proteinExistence type="predicted"/>
<reference evidence="1 2" key="1">
    <citation type="journal article" date="2014" name="PLoS ONE">
        <title>Global Analysis of Gene Expression Profiles in Physic Nut (Jatropha curcas L.) Seedlings Exposed to Salt Stress.</title>
        <authorList>
            <person name="Zhang L."/>
            <person name="Zhang C."/>
            <person name="Wu P."/>
            <person name="Chen Y."/>
            <person name="Li M."/>
            <person name="Jiang H."/>
            <person name="Wu G."/>
        </authorList>
    </citation>
    <scope>NUCLEOTIDE SEQUENCE [LARGE SCALE GENOMIC DNA]</scope>
    <source>
        <strain evidence="2">cv. GZQX0401</strain>
        <tissue evidence="1">Young leaves</tissue>
    </source>
</reference>
<evidence type="ECO:0000313" key="1">
    <source>
        <dbReference type="EMBL" id="KDP39074.1"/>
    </source>
</evidence>
<dbReference type="OrthoDB" id="779856at2759"/>
<dbReference type="Proteomes" id="UP000027138">
    <property type="component" value="Unassembled WGS sequence"/>
</dbReference>
<accession>A0A067L4Q9</accession>
<dbReference type="GO" id="GO:0010089">
    <property type="term" value="P:xylem development"/>
    <property type="evidence" value="ECO:0007669"/>
    <property type="project" value="InterPro"/>
</dbReference>
<dbReference type="InterPro" id="IPR039280">
    <property type="entry name" value="VUP"/>
</dbReference>
<keyword evidence="2" id="KW-1185">Reference proteome</keyword>
<dbReference type="AlphaFoldDB" id="A0A067L4Q9"/>
<gene>
    <name evidence="1" type="ORF">JCGZ_00831</name>
</gene>
<dbReference type="PANTHER" id="PTHR33974">
    <property type="entry name" value="VASCULAR-RELATED UNKNOWN PROTEIN 1-RELATED"/>
    <property type="match status" value="1"/>
</dbReference>
<organism evidence="1 2">
    <name type="scientific">Jatropha curcas</name>
    <name type="common">Barbados nut</name>
    <dbReference type="NCBI Taxonomy" id="180498"/>
    <lineage>
        <taxon>Eukaryota</taxon>
        <taxon>Viridiplantae</taxon>
        <taxon>Streptophyta</taxon>
        <taxon>Embryophyta</taxon>
        <taxon>Tracheophyta</taxon>
        <taxon>Spermatophyta</taxon>
        <taxon>Magnoliopsida</taxon>
        <taxon>eudicotyledons</taxon>
        <taxon>Gunneridae</taxon>
        <taxon>Pentapetalae</taxon>
        <taxon>rosids</taxon>
        <taxon>fabids</taxon>
        <taxon>Malpighiales</taxon>
        <taxon>Euphorbiaceae</taxon>
        <taxon>Crotonoideae</taxon>
        <taxon>Jatropheae</taxon>
        <taxon>Jatropha</taxon>
    </lineage>
</organism>
<dbReference type="STRING" id="180498.A0A067L4Q9"/>
<evidence type="ECO:0000313" key="2">
    <source>
        <dbReference type="Proteomes" id="UP000027138"/>
    </source>
</evidence>
<dbReference type="PANTHER" id="PTHR33974:SF25">
    <property type="entry name" value="SMALL PHOSPHATASE-LIKE PROTEIN 2, PUTATIVE-RELATED"/>
    <property type="match status" value="1"/>
</dbReference>